<dbReference type="Pfam" id="PF00063">
    <property type="entry name" value="Myosin_head"/>
    <property type="match status" value="1"/>
</dbReference>
<dbReference type="PROSITE" id="PS51456">
    <property type="entry name" value="MYOSIN_MOTOR"/>
    <property type="match status" value="1"/>
</dbReference>
<dbReference type="OrthoDB" id="6108017at2759"/>
<dbReference type="SUPFAM" id="SSF52540">
    <property type="entry name" value="P-loop containing nucleoside triphosphate hydrolases"/>
    <property type="match status" value="2"/>
</dbReference>
<dbReference type="PANTHER" id="PTHR13140">
    <property type="entry name" value="MYOSIN"/>
    <property type="match status" value="1"/>
</dbReference>
<feature type="coiled-coil region" evidence="9">
    <location>
        <begin position="1545"/>
        <end position="1579"/>
    </location>
</feature>
<keyword evidence="4 9" id="KW-0175">Coiled coil</keyword>
<evidence type="ECO:0000256" key="10">
    <source>
        <dbReference type="SAM" id="MobiDB-lite"/>
    </source>
</evidence>
<dbReference type="FunFam" id="1.10.10.820:FF:000001">
    <property type="entry name" value="Myosin heavy chain"/>
    <property type="match status" value="1"/>
</dbReference>
<accession>A0A8J4Q478</accession>
<feature type="domain" description="Dilute" evidence="11">
    <location>
        <begin position="1930"/>
        <end position="2156"/>
    </location>
</feature>
<dbReference type="Pfam" id="PF01843">
    <property type="entry name" value="DIL"/>
    <property type="match status" value="1"/>
</dbReference>
<keyword evidence="1" id="KW-0677">Repeat</keyword>
<feature type="region of interest" description="Disordered" evidence="10">
    <location>
        <begin position="622"/>
        <end position="642"/>
    </location>
</feature>
<comment type="caution">
    <text evidence="14">The sequence shown here is derived from an EMBL/GenBank/DDBJ whole genome shotgun (WGS) entry which is preliminary data.</text>
</comment>
<evidence type="ECO:0000256" key="4">
    <source>
        <dbReference type="ARBA" id="ARBA00023054"/>
    </source>
</evidence>
<dbReference type="Gene3D" id="1.20.58.530">
    <property type="match status" value="1"/>
</dbReference>
<gene>
    <name evidence="14" type="ORF">CYY_000168</name>
</gene>
<feature type="coiled-coil region" evidence="9">
    <location>
        <begin position="1622"/>
        <end position="1790"/>
    </location>
</feature>
<dbReference type="InterPro" id="IPR002710">
    <property type="entry name" value="Dilute_dom"/>
</dbReference>
<evidence type="ECO:0000256" key="1">
    <source>
        <dbReference type="ARBA" id="ARBA00022737"/>
    </source>
</evidence>
<dbReference type="GO" id="GO:0051015">
    <property type="term" value="F:actin filament binding"/>
    <property type="evidence" value="ECO:0007669"/>
    <property type="project" value="TreeGrafter"/>
</dbReference>
<dbReference type="Gene3D" id="6.20.240.20">
    <property type="match status" value="1"/>
</dbReference>
<dbReference type="SMART" id="SM00015">
    <property type="entry name" value="IQ"/>
    <property type="match status" value="6"/>
</dbReference>
<evidence type="ECO:0000256" key="3">
    <source>
        <dbReference type="ARBA" id="ARBA00022840"/>
    </source>
</evidence>
<dbReference type="EMBL" id="AJWJ01000003">
    <property type="protein sequence ID" value="KAF2078544.1"/>
    <property type="molecule type" value="Genomic_DNA"/>
</dbReference>
<dbReference type="SMART" id="SM01132">
    <property type="entry name" value="DIL"/>
    <property type="match status" value="1"/>
</dbReference>
<evidence type="ECO:0000256" key="6">
    <source>
        <dbReference type="ARBA" id="ARBA00023175"/>
    </source>
</evidence>
<dbReference type="GO" id="GO:0007015">
    <property type="term" value="P:actin filament organization"/>
    <property type="evidence" value="ECO:0007669"/>
    <property type="project" value="TreeGrafter"/>
</dbReference>
<evidence type="ECO:0000259" key="13">
    <source>
        <dbReference type="PROSITE" id="PS51844"/>
    </source>
</evidence>
<keyword evidence="5 8" id="KW-0518">Myosin</keyword>
<dbReference type="PRINTS" id="PR00193">
    <property type="entry name" value="MYOSINHEAVY"/>
</dbReference>
<keyword evidence="7 8" id="KW-0009">Actin-binding</keyword>
<keyword evidence="3 8" id="KW-0067">ATP-binding</keyword>
<keyword evidence="2 8" id="KW-0547">Nucleotide-binding</keyword>
<comment type="similarity">
    <text evidence="8">Belongs to the TRAFAC class myosin-kinesin ATPase superfamily. Myosin family.</text>
</comment>
<sequence length="2214" mass="254071">MIDNKVVVSNTNQFQEGNGVWVPDAELEWISAEVLQHDEGSDVVLVRTEDDRELKIPVGKVFYKNPDILEGVDDLSSLSHLHEAAILHNLHHRYNYNQIYTYIGKILIAINPYTSLPIFGKEMISAYYGKSLGMLSPHVYAVAEDSFRDMRIDGVSQSILVSGESGAGKTETTKFLLQYFAAMGNMIKENGGSSNTVPSSPHKKGVPHQVEKSVEERVLESTPLLEAFGNAKTLRNDNSSRFGKFIEIHFNEYGSIIGAKILTYLLEKSRIVRQVYNERNYHIFYQLIAGADSELQEKLNLLDINDYSYLNQSGCIDIPGVSDEEHFKKTCHAMQVAGISVAEQENVFKCLSAILLLGNLVFEDQGNDNSKLVDHEPLEIASKLLGCPTSDLLNTLLTRKVVTGKDVFITNNTKERAENARDSLSMFLYGMVFDWLVVKINSSMSIVQKSKSFIGVLDIYGFESFEVNGFEQFCINYANEKLQQLFNQHVFKEEQQEYIKEKIDWSYIDFNDNQDTLDLIEKKPICILSLLDEETMFPKATAQTLATKLYSKLTGQAKFERPRFSNTAFTINHYAGKVTYETDQFLDKNKDFIIPEQISILQKSEFAFIGVLLSHSGKFSSGGPAGPAGPSNKPNSSSNSSSMKFLSVGSQFSTSLATLMKTISTTNPHYIRCIKPNPDKLPQTFNKHDVIHQLRCGGVMESVRICCAGFPTRRPLPEFYARYKILNPKQQIEQKRQKIKDPKVLVQNLLEGIHLSEDKYKIGITKVFLRAGQLAALEDMRNEQLNHSATMIQKNWRRFFYFKQFQIQRKAALVIQTKIRSQAAKQLFATLQKQHAATFIQKIYRGYMQRTKYQKTREAAIALQTSIRRSMESHLVHTLRTETAAITMQTVIRATMAKAELEKRIRIIVKLQSKWRGKLARKDYIQLRAEARSLRTVQAEKNKLQEKLDEMQWRLTSESKRRQQLEEAKTKTDKQLEETESSKEHLLLSLSELESKFQQLESSNSAIVVQYDSAKEQLELVNTQYDQSSKLNKKLEKDVSDLGEKSALLEKQLEEIQSVKSQLDLQVGQLETQTKDQQISIDAKQREIELIQSDREKENYQNLQEFQALKKQQQSLEEDFTSLSGIRDSLERSMAELTEELSQTKEKLGKYQSDSETSYHELMDIKADLEKQLFQSKENSLTLEARIDQMEAFHLQESNQWKSSEQSFKEQINQLVNQSDDLKTKLAARDTTIQEITEKAKKLKSKYSSLDEEKKSIASELEKLRISKHMADEEKSQLSNQLQNAKLESNQQSTSTIHLKEKISLLKKNIESLNSEVNKMSSDLRIRDEQLSKSTIEIQDLRSQSVKQAKDFVELESNLQLEKSKNEILVLSLKKTNESLGIELEKYQTSLKQTERDLIQVKDNVSKLEIENKQLSALKERFESEFFVAKEQNSSSAQESVYLKEVTSQMQQTQARLEKELDEKKQTLAKTEDEKELLQKQVQQLTLSNEQTTTQLNAALVEFEKLKKKEEKLKNKNIDSVKQCELVTKELQDLKIANNDACRTNTEFDNDRKKLREKLAALKSTIQTLRESIVKMETEVTLTKQHNQFVESTFTDMRARNEELKESTVAFKNQIGVLQVEIENTNSAKAKEIKQLEQLLENEQSNREGALGQVQQQLQKVTEENANLCTNLQQAMIDNKKLEDSSIEIANQLMETKLENERLKQSIKEQENNSKRMSVEIQQQLQDTKQQEQLNNKIEQLENDKKLWQDERVLLVKGMDTLKSQNQMVLDQAKNKEAEVMYKYQELSAEVKSFKNLMDIIDYRENEWERLARFAGSSELETKYLSDYLLVCKLEQTSLAAHMWFHQLDYWKSFERQGHNDIFRGIIGSAVDFTRANFEDVELLSYLLGSSSLLFFLYYKRFKPFAKTSILATDIIVPTTPTITDIESLDEKVDSINSSIDFLEELNRTIGRTYGQLYKLVTTKLGSLLDGAILNENYKKKPTTSIISNAFGRVDASQGSPVMDLAQITNFLFSMISIFQHRMIHFTFSQQFFNQVFCWIGAQIFKGFMLRQAFCKESFAQFVKQRVDGLVHWANETGEMWVGRVDNAFSQVKEVINILTQKDKEKLADEKVRKVVCPTLNPSQIQQVLIMYTPDSEFGTKIPMKVINQIGSKTKTPTTSTLSYLIDERLNNIPVSSLHYLEIEDVKNPSISASIKGAIETEIKNIKKRIISNK</sequence>
<dbReference type="GO" id="GO:0005737">
    <property type="term" value="C:cytoplasm"/>
    <property type="evidence" value="ECO:0007669"/>
    <property type="project" value="TreeGrafter"/>
</dbReference>
<evidence type="ECO:0000313" key="15">
    <source>
        <dbReference type="Proteomes" id="UP000695562"/>
    </source>
</evidence>
<dbReference type="InterPro" id="IPR004009">
    <property type="entry name" value="SH3_Myosin"/>
</dbReference>
<feature type="binding site" evidence="8">
    <location>
        <begin position="163"/>
        <end position="170"/>
    </location>
    <ligand>
        <name>ATP</name>
        <dbReference type="ChEBI" id="CHEBI:30616"/>
    </ligand>
</feature>
<feature type="domain" description="Myosin N-terminal SH3-like" evidence="13">
    <location>
        <begin position="15"/>
        <end position="66"/>
    </location>
</feature>
<dbReference type="GO" id="GO:0016020">
    <property type="term" value="C:membrane"/>
    <property type="evidence" value="ECO:0007669"/>
    <property type="project" value="TreeGrafter"/>
</dbReference>
<dbReference type="Proteomes" id="UP000695562">
    <property type="component" value="Unassembled WGS sequence"/>
</dbReference>
<dbReference type="SMART" id="SM00242">
    <property type="entry name" value="MYSc"/>
    <property type="match status" value="1"/>
</dbReference>
<dbReference type="GO" id="GO:0000146">
    <property type="term" value="F:microfilament motor activity"/>
    <property type="evidence" value="ECO:0007669"/>
    <property type="project" value="TreeGrafter"/>
</dbReference>
<evidence type="ECO:0000256" key="7">
    <source>
        <dbReference type="ARBA" id="ARBA00023203"/>
    </source>
</evidence>
<feature type="domain" description="Myosin motor" evidence="12">
    <location>
        <begin position="70"/>
        <end position="782"/>
    </location>
</feature>
<dbReference type="Pfam" id="PF00612">
    <property type="entry name" value="IQ"/>
    <property type="match status" value="2"/>
</dbReference>
<dbReference type="PROSITE" id="PS50096">
    <property type="entry name" value="IQ"/>
    <property type="match status" value="3"/>
</dbReference>
<evidence type="ECO:0000256" key="2">
    <source>
        <dbReference type="ARBA" id="ARBA00022741"/>
    </source>
</evidence>
<feature type="region of interest" description="Disordered" evidence="10">
    <location>
        <begin position="959"/>
        <end position="980"/>
    </location>
</feature>
<dbReference type="CDD" id="cd00124">
    <property type="entry name" value="MYSc"/>
    <property type="match status" value="1"/>
</dbReference>
<feature type="coiled-coil region" evidence="9">
    <location>
        <begin position="1127"/>
        <end position="1154"/>
    </location>
</feature>
<dbReference type="InterPro" id="IPR000048">
    <property type="entry name" value="IQ_motif_EF-hand-BS"/>
</dbReference>
<reference evidence="14" key="1">
    <citation type="submission" date="2020-01" db="EMBL/GenBank/DDBJ databases">
        <title>Development of genomics and gene disruption for Polysphondylium violaceum indicates a role for the polyketide synthase stlB in stalk morphogenesis.</title>
        <authorList>
            <person name="Narita B."/>
            <person name="Kawabe Y."/>
            <person name="Kin K."/>
            <person name="Saito T."/>
            <person name="Gibbs R."/>
            <person name="Kuspa A."/>
            <person name="Muzny D."/>
            <person name="Queller D."/>
            <person name="Richards S."/>
            <person name="Strassman J."/>
            <person name="Sucgang R."/>
            <person name="Worley K."/>
            <person name="Schaap P."/>
        </authorList>
    </citation>
    <scope>NUCLEOTIDE SEQUENCE</scope>
    <source>
        <strain evidence="14">QSvi11</strain>
    </source>
</reference>
<protein>
    <submittedName>
        <fullName evidence="14">Uncharacterized protein</fullName>
    </submittedName>
</protein>
<dbReference type="Gene3D" id="1.10.10.820">
    <property type="match status" value="1"/>
</dbReference>
<evidence type="ECO:0000259" key="12">
    <source>
        <dbReference type="PROSITE" id="PS51456"/>
    </source>
</evidence>
<name>A0A8J4Q478_9MYCE</name>
<keyword evidence="6 8" id="KW-0505">Motor protein</keyword>
<organism evidence="14 15">
    <name type="scientific">Polysphondylium violaceum</name>
    <dbReference type="NCBI Taxonomy" id="133409"/>
    <lineage>
        <taxon>Eukaryota</taxon>
        <taxon>Amoebozoa</taxon>
        <taxon>Evosea</taxon>
        <taxon>Eumycetozoa</taxon>
        <taxon>Dictyostelia</taxon>
        <taxon>Dictyosteliales</taxon>
        <taxon>Dictyosteliaceae</taxon>
        <taxon>Polysphondylium</taxon>
    </lineage>
</organism>
<keyword evidence="15" id="KW-1185">Reference proteome</keyword>
<dbReference type="Gene3D" id="1.20.120.720">
    <property type="entry name" value="Myosin VI head, motor domain, U50 subdomain"/>
    <property type="match status" value="1"/>
</dbReference>
<evidence type="ECO:0000256" key="8">
    <source>
        <dbReference type="PROSITE-ProRule" id="PRU00782"/>
    </source>
</evidence>
<dbReference type="PANTHER" id="PTHR13140:SF706">
    <property type="entry name" value="DILUTE CLASS UNCONVENTIONAL MYOSIN, ISOFORM C"/>
    <property type="match status" value="1"/>
</dbReference>
<evidence type="ECO:0000256" key="5">
    <source>
        <dbReference type="ARBA" id="ARBA00023123"/>
    </source>
</evidence>
<evidence type="ECO:0000313" key="14">
    <source>
        <dbReference type="EMBL" id="KAF2078544.1"/>
    </source>
</evidence>
<feature type="coiled-coil region" evidence="9">
    <location>
        <begin position="1205"/>
        <end position="1323"/>
    </location>
</feature>
<dbReference type="InterPro" id="IPR036961">
    <property type="entry name" value="Kinesin_motor_dom_sf"/>
</dbReference>
<dbReference type="GO" id="GO:0005524">
    <property type="term" value="F:ATP binding"/>
    <property type="evidence" value="ECO:0007669"/>
    <property type="project" value="UniProtKB-UniRule"/>
</dbReference>
<dbReference type="Gene3D" id="3.40.850.10">
    <property type="entry name" value="Kinesin motor domain"/>
    <property type="match status" value="1"/>
</dbReference>
<feature type="region of interest" description="Actin-binding" evidence="8">
    <location>
        <begin position="656"/>
        <end position="678"/>
    </location>
</feature>
<dbReference type="InterPro" id="IPR027417">
    <property type="entry name" value="P-loop_NTPase"/>
</dbReference>
<dbReference type="GO" id="GO:0016459">
    <property type="term" value="C:myosin complex"/>
    <property type="evidence" value="ECO:0007669"/>
    <property type="project" value="UniProtKB-KW"/>
</dbReference>
<dbReference type="InterPro" id="IPR001609">
    <property type="entry name" value="Myosin_head_motor_dom-like"/>
</dbReference>
<dbReference type="PROSITE" id="PS51126">
    <property type="entry name" value="DILUTE"/>
    <property type="match status" value="1"/>
</dbReference>
<feature type="coiled-coil region" evidence="9">
    <location>
        <begin position="1377"/>
        <end position="1516"/>
    </location>
</feature>
<proteinExistence type="inferred from homology"/>
<dbReference type="Gene3D" id="1.20.5.190">
    <property type="match status" value="2"/>
</dbReference>
<evidence type="ECO:0000256" key="9">
    <source>
        <dbReference type="SAM" id="Coils"/>
    </source>
</evidence>
<evidence type="ECO:0000259" key="11">
    <source>
        <dbReference type="PROSITE" id="PS51126"/>
    </source>
</evidence>
<dbReference type="PROSITE" id="PS51844">
    <property type="entry name" value="SH3_LIKE"/>
    <property type="match status" value="1"/>
</dbReference>